<evidence type="ECO:0000256" key="6">
    <source>
        <dbReference type="SAM" id="Phobius"/>
    </source>
</evidence>
<comment type="caution">
    <text evidence="7">The sequence shown here is derived from an EMBL/GenBank/DDBJ whole genome shotgun (WGS) entry which is preliminary data.</text>
</comment>
<comment type="subcellular location">
    <subcellularLocation>
        <location evidence="1">Cell membrane</location>
        <topology evidence="1">Multi-pass membrane protein</topology>
    </subcellularLocation>
</comment>
<evidence type="ECO:0000256" key="1">
    <source>
        <dbReference type="ARBA" id="ARBA00004651"/>
    </source>
</evidence>
<organism evidence="7">
    <name type="scientific">marine sediment metagenome</name>
    <dbReference type="NCBI Taxonomy" id="412755"/>
    <lineage>
        <taxon>unclassified sequences</taxon>
        <taxon>metagenomes</taxon>
        <taxon>ecological metagenomes</taxon>
    </lineage>
</organism>
<dbReference type="Pfam" id="PF01899">
    <property type="entry name" value="MNHE"/>
    <property type="match status" value="1"/>
</dbReference>
<dbReference type="AlphaFoldDB" id="A0A0F9BHI5"/>
<feature type="transmembrane region" description="Helical" evidence="6">
    <location>
        <begin position="28"/>
        <end position="45"/>
    </location>
</feature>
<dbReference type="GO" id="GO:0005886">
    <property type="term" value="C:plasma membrane"/>
    <property type="evidence" value="ECO:0007669"/>
    <property type="project" value="UniProtKB-SubCell"/>
</dbReference>
<sequence length="162" mass="18669">MKKLVLGIISFLCWMVLTWTLYLPSLLVGLVVSMFIALWFGDVFVERAKNFFQIKRLAYLLYYIPLFTYYCLLANFDVAYRVLHPALPIEPGIVKVKTTLTNATAKVALANSITLTPGTLSVEMTDDGYLYVHWIKVRTTDVEEATEMIIRKFEKVLKEIFE</sequence>
<proteinExistence type="predicted"/>
<evidence type="ECO:0000256" key="3">
    <source>
        <dbReference type="ARBA" id="ARBA00022692"/>
    </source>
</evidence>
<dbReference type="PANTHER" id="PTHR34584">
    <property type="entry name" value="NA(+)/H(+) ANTIPORTER SUBUNIT E1"/>
    <property type="match status" value="1"/>
</dbReference>
<keyword evidence="2" id="KW-1003">Cell membrane</keyword>
<evidence type="ECO:0000256" key="5">
    <source>
        <dbReference type="ARBA" id="ARBA00023136"/>
    </source>
</evidence>
<protein>
    <recommendedName>
        <fullName evidence="8">Na+/H+ antiporter subunit E</fullName>
    </recommendedName>
</protein>
<dbReference type="EMBL" id="LAZR01037777">
    <property type="protein sequence ID" value="KKL21324.1"/>
    <property type="molecule type" value="Genomic_DNA"/>
</dbReference>
<reference evidence="7" key="1">
    <citation type="journal article" date="2015" name="Nature">
        <title>Complex archaea that bridge the gap between prokaryotes and eukaryotes.</title>
        <authorList>
            <person name="Spang A."/>
            <person name="Saw J.H."/>
            <person name="Jorgensen S.L."/>
            <person name="Zaremba-Niedzwiedzka K."/>
            <person name="Martijn J."/>
            <person name="Lind A.E."/>
            <person name="van Eijk R."/>
            <person name="Schleper C."/>
            <person name="Guy L."/>
            <person name="Ettema T.J."/>
        </authorList>
    </citation>
    <scope>NUCLEOTIDE SEQUENCE</scope>
</reference>
<dbReference type="InterPro" id="IPR002758">
    <property type="entry name" value="Cation_antiport_E"/>
</dbReference>
<dbReference type="PIRSF" id="PIRSF019239">
    <property type="entry name" value="MrpE"/>
    <property type="match status" value="1"/>
</dbReference>
<gene>
    <name evidence="7" type="ORF">LCGC14_2446600</name>
</gene>
<keyword evidence="4 6" id="KW-1133">Transmembrane helix</keyword>
<evidence type="ECO:0000313" key="7">
    <source>
        <dbReference type="EMBL" id="KKL21324.1"/>
    </source>
</evidence>
<evidence type="ECO:0000256" key="2">
    <source>
        <dbReference type="ARBA" id="ARBA00022475"/>
    </source>
</evidence>
<name>A0A0F9BHI5_9ZZZZ</name>
<evidence type="ECO:0000256" key="4">
    <source>
        <dbReference type="ARBA" id="ARBA00022989"/>
    </source>
</evidence>
<accession>A0A0F9BHI5</accession>
<feature type="transmembrane region" description="Helical" evidence="6">
    <location>
        <begin position="57"/>
        <end position="76"/>
    </location>
</feature>
<keyword evidence="5 6" id="KW-0472">Membrane</keyword>
<dbReference type="PANTHER" id="PTHR34584:SF1">
    <property type="entry name" value="NA(+)_H(+) ANTIPORTER SUBUNIT E1"/>
    <property type="match status" value="1"/>
</dbReference>
<keyword evidence="3 6" id="KW-0812">Transmembrane</keyword>
<dbReference type="GO" id="GO:0008324">
    <property type="term" value="F:monoatomic cation transmembrane transporter activity"/>
    <property type="evidence" value="ECO:0007669"/>
    <property type="project" value="InterPro"/>
</dbReference>
<evidence type="ECO:0008006" key="8">
    <source>
        <dbReference type="Google" id="ProtNLM"/>
    </source>
</evidence>